<comment type="pathway">
    <text evidence="3">Amino-acid biosynthesis; L-lysine biosynthesis via DAP pathway; (S)-tetrahydrodipicolinate from L-aspartate: step 2/4.</text>
</comment>
<dbReference type="GO" id="GO:0046983">
    <property type="term" value="F:protein dimerization activity"/>
    <property type="evidence" value="ECO:0007669"/>
    <property type="project" value="InterPro"/>
</dbReference>
<dbReference type="OrthoDB" id="9022717at2"/>
<evidence type="ECO:0000313" key="20">
    <source>
        <dbReference type="Proteomes" id="UP000191094"/>
    </source>
</evidence>
<dbReference type="GO" id="GO:0050661">
    <property type="term" value="F:NADP binding"/>
    <property type="evidence" value="ECO:0007669"/>
    <property type="project" value="InterPro"/>
</dbReference>
<keyword evidence="10" id="KW-0521">NADP</keyword>
<dbReference type="GO" id="GO:0009097">
    <property type="term" value="P:isoleucine biosynthetic process"/>
    <property type="evidence" value="ECO:0007669"/>
    <property type="project" value="InterPro"/>
</dbReference>
<evidence type="ECO:0000259" key="18">
    <source>
        <dbReference type="SMART" id="SM00859"/>
    </source>
</evidence>
<dbReference type="InterPro" id="IPR011534">
    <property type="entry name" value="Asp_ADH_gamma-type"/>
</dbReference>
<evidence type="ECO:0000256" key="16">
    <source>
        <dbReference type="NCBIfam" id="TIGR01745"/>
    </source>
</evidence>
<dbReference type="SUPFAM" id="SSF51735">
    <property type="entry name" value="NAD(P)-binding Rossmann-fold domains"/>
    <property type="match status" value="1"/>
</dbReference>
<evidence type="ECO:0000256" key="6">
    <source>
        <dbReference type="ARBA" id="ARBA00011738"/>
    </source>
</evidence>
<dbReference type="EMBL" id="MUYT01000001">
    <property type="protein sequence ID" value="OOS22844.1"/>
    <property type="molecule type" value="Genomic_DNA"/>
</dbReference>
<dbReference type="PROSITE" id="PS01103">
    <property type="entry name" value="ASD"/>
    <property type="match status" value="1"/>
</dbReference>
<dbReference type="CDD" id="cd23938">
    <property type="entry name" value="ASADH_C_bac_like"/>
    <property type="match status" value="1"/>
</dbReference>
<dbReference type="Gene3D" id="3.40.50.720">
    <property type="entry name" value="NAD(P)-binding Rossmann-like Domain"/>
    <property type="match status" value="1"/>
</dbReference>
<gene>
    <name evidence="19" type="ORF">B0682_01170</name>
</gene>
<protein>
    <recommendedName>
        <fullName evidence="7 16">Aspartate-semialdehyde dehydrogenase</fullName>
        <ecNumber evidence="7 16">1.2.1.11</ecNumber>
    </recommendedName>
</protein>
<sequence>MSELSVGFVGWRGMVGSVLMQRMQAEKDFTGIIPTFFSTSNAGGDAPNFDGVPASKLKDAHDIDALSQCDVIITCQGGDYTNQVHKPLRDSGWQGYWIDAASSLRMAEDSVIVLDPINGELIKDALNHGVKDFIGGNCTVSLMLMAIGELFKQDWVEWVSCMTYQAASGGGANNMRELIAGMGVLHDSVKDKLADPASAILQIDKTIIDTQRGDNFPTQYFGVPLAGSLIPYIDGQLDNGQSKEEWKGSVESNKILGKTDANRIAIDGLCVRIGAMRCHSLAMTIKLKHNVPLQDIEHALKNSDNAWLDVVENDKQATMERLTPVAVSGTLTVAVGRLRKLNMGEQYLSAFAVGDQLLWGAAEPLRRMLGIIKNHKA</sequence>
<keyword evidence="13" id="KW-0457">Lysine biosynthesis</keyword>
<dbReference type="InterPro" id="IPR000319">
    <property type="entry name" value="Asp-semialdehyde_DH_CS"/>
</dbReference>
<dbReference type="GO" id="GO:0009088">
    <property type="term" value="P:threonine biosynthetic process"/>
    <property type="evidence" value="ECO:0007669"/>
    <property type="project" value="UniProtKB-UniPathway"/>
</dbReference>
<evidence type="ECO:0000256" key="14">
    <source>
        <dbReference type="ARBA" id="ARBA00023167"/>
    </source>
</evidence>
<dbReference type="SMART" id="SM00859">
    <property type="entry name" value="Semialdhyde_dh"/>
    <property type="match status" value="1"/>
</dbReference>
<dbReference type="GO" id="GO:0004073">
    <property type="term" value="F:aspartate-semialdehyde dehydrogenase activity"/>
    <property type="evidence" value="ECO:0007669"/>
    <property type="project" value="UniProtKB-UniRule"/>
</dbReference>
<evidence type="ECO:0000256" key="7">
    <source>
        <dbReference type="ARBA" id="ARBA00013120"/>
    </source>
</evidence>
<proteinExistence type="inferred from homology"/>
<evidence type="ECO:0000256" key="4">
    <source>
        <dbReference type="ARBA" id="ARBA00005097"/>
    </source>
</evidence>
<dbReference type="InterPro" id="IPR000534">
    <property type="entry name" value="Semialdehyde_DH_NAD-bd"/>
</dbReference>
<evidence type="ECO:0000256" key="15">
    <source>
        <dbReference type="ARBA" id="ARBA00047891"/>
    </source>
</evidence>
<comment type="pathway">
    <text evidence="2">Amino-acid biosynthesis; L-methionine biosynthesis via de novo pathway; L-homoserine from L-aspartate: step 2/3.</text>
</comment>
<dbReference type="GO" id="GO:0009086">
    <property type="term" value="P:methionine biosynthetic process"/>
    <property type="evidence" value="ECO:0007669"/>
    <property type="project" value="UniProtKB-KW"/>
</dbReference>
<evidence type="ECO:0000256" key="17">
    <source>
        <dbReference type="PIRSR" id="PIRSR000148-1"/>
    </source>
</evidence>
<feature type="domain" description="Semialdehyde dehydrogenase NAD-binding" evidence="18">
    <location>
        <begin position="5"/>
        <end position="125"/>
    </location>
</feature>
<keyword evidence="14" id="KW-0486">Methionine biosynthesis</keyword>
<dbReference type="AlphaFoldDB" id="A0A1T0CKJ8"/>
<dbReference type="Pfam" id="PF02774">
    <property type="entry name" value="Semialdhyde_dhC"/>
    <property type="match status" value="1"/>
</dbReference>
<dbReference type="NCBIfam" id="TIGR01745">
    <property type="entry name" value="asd_gamma"/>
    <property type="match status" value="1"/>
</dbReference>
<evidence type="ECO:0000256" key="2">
    <source>
        <dbReference type="ARBA" id="ARBA00005021"/>
    </source>
</evidence>
<dbReference type="PANTHER" id="PTHR46278:SF4">
    <property type="entry name" value="ASPARTATE-SEMIALDEHYDE DEHYDROGENASE"/>
    <property type="match status" value="1"/>
</dbReference>
<evidence type="ECO:0000256" key="1">
    <source>
        <dbReference type="ARBA" id="ARBA00002492"/>
    </source>
</evidence>
<evidence type="ECO:0000256" key="10">
    <source>
        <dbReference type="ARBA" id="ARBA00022857"/>
    </source>
</evidence>
<evidence type="ECO:0000313" key="19">
    <source>
        <dbReference type="EMBL" id="OOS22844.1"/>
    </source>
</evidence>
<dbReference type="STRING" id="90241.B0682_01170"/>
<dbReference type="UniPathway" id="UPA00034">
    <property type="reaction ID" value="UER00016"/>
</dbReference>
<dbReference type="InterPro" id="IPR012280">
    <property type="entry name" value="Semialdhyde_DH_dimer_dom"/>
</dbReference>
<feature type="active site" description="Proton acceptor" evidence="17">
    <location>
        <position position="279"/>
    </location>
</feature>
<dbReference type="NCBIfam" id="NF005144">
    <property type="entry name" value="PRK06598.1"/>
    <property type="match status" value="1"/>
</dbReference>
<dbReference type="PIRSF" id="PIRSF000148">
    <property type="entry name" value="ASA_dh"/>
    <property type="match status" value="1"/>
</dbReference>
<keyword evidence="9" id="KW-0791">Threonine biosynthesis</keyword>
<evidence type="ECO:0000256" key="9">
    <source>
        <dbReference type="ARBA" id="ARBA00022697"/>
    </source>
</evidence>
<comment type="catalytic activity">
    <reaction evidence="15">
        <text>L-aspartate 4-semialdehyde + phosphate + NADP(+) = 4-phospho-L-aspartate + NADPH + H(+)</text>
        <dbReference type="Rhea" id="RHEA:24284"/>
        <dbReference type="ChEBI" id="CHEBI:15378"/>
        <dbReference type="ChEBI" id="CHEBI:43474"/>
        <dbReference type="ChEBI" id="CHEBI:57535"/>
        <dbReference type="ChEBI" id="CHEBI:57783"/>
        <dbReference type="ChEBI" id="CHEBI:58349"/>
        <dbReference type="ChEBI" id="CHEBI:537519"/>
        <dbReference type="EC" id="1.2.1.11"/>
    </reaction>
</comment>
<evidence type="ECO:0000256" key="3">
    <source>
        <dbReference type="ARBA" id="ARBA00005076"/>
    </source>
</evidence>
<dbReference type="RefSeq" id="WP_078306264.1">
    <property type="nucleotide sequence ID" value="NZ_CP147511.1"/>
</dbReference>
<accession>A0A1T0CKJ8</accession>
<organism evidence="19 20">
    <name type="scientific">Lwoffella lincolnii</name>
    <dbReference type="NCBI Taxonomy" id="90241"/>
    <lineage>
        <taxon>Bacteria</taxon>
        <taxon>Pseudomonadati</taxon>
        <taxon>Pseudomonadota</taxon>
        <taxon>Gammaproteobacteria</taxon>
        <taxon>Moraxellales</taxon>
        <taxon>Moraxellaceae</taxon>
        <taxon>Lwoffella</taxon>
    </lineage>
</organism>
<dbReference type="GO" id="GO:0019877">
    <property type="term" value="P:diaminopimelate biosynthetic process"/>
    <property type="evidence" value="ECO:0007669"/>
    <property type="project" value="UniProtKB-KW"/>
</dbReference>
<dbReference type="Proteomes" id="UP000191094">
    <property type="component" value="Unassembled WGS sequence"/>
</dbReference>
<comment type="subunit">
    <text evidence="6">Homodimer.</text>
</comment>
<comment type="function">
    <text evidence="1">Catalyzes the NADPH-dependent formation of L-aspartate-semialdehyde (L-ASA) by the reductive dephosphorylation of L-aspartyl-4-phosphate.</text>
</comment>
<dbReference type="Pfam" id="PF01118">
    <property type="entry name" value="Semialdhyde_dh"/>
    <property type="match status" value="1"/>
</dbReference>
<comment type="caution">
    <text evidence="19">The sequence shown here is derived from an EMBL/GenBank/DDBJ whole genome shotgun (WGS) entry which is preliminary data.</text>
</comment>
<dbReference type="InterPro" id="IPR036291">
    <property type="entry name" value="NAD(P)-bd_dom_sf"/>
</dbReference>
<comment type="similarity">
    <text evidence="5">Belongs to the aspartate-semialdehyde dehydrogenase family.</text>
</comment>
<dbReference type="EC" id="1.2.1.11" evidence="7 16"/>
<evidence type="ECO:0000256" key="11">
    <source>
        <dbReference type="ARBA" id="ARBA00022915"/>
    </source>
</evidence>
<evidence type="ECO:0000256" key="13">
    <source>
        <dbReference type="ARBA" id="ARBA00023154"/>
    </source>
</evidence>
<comment type="pathway">
    <text evidence="4">Amino-acid biosynthesis; L-threonine biosynthesis; L-threonine from L-aspartate: step 2/5.</text>
</comment>
<keyword evidence="8" id="KW-0028">Amino-acid biosynthesis</keyword>
<dbReference type="UniPathway" id="UPA00051">
    <property type="reaction ID" value="UER00464"/>
</dbReference>
<dbReference type="SUPFAM" id="SSF55347">
    <property type="entry name" value="Glyceraldehyde-3-phosphate dehydrogenase-like, C-terminal domain"/>
    <property type="match status" value="1"/>
</dbReference>
<feature type="active site" description="Acyl-thioester intermediate" evidence="17">
    <location>
        <position position="138"/>
    </location>
</feature>
<dbReference type="GO" id="GO:0009089">
    <property type="term" value="P:lysine biosynthetic process via diaminopimelate"/>
    <property type="evidence" value="ECO:0007669"/>
    <property type="project" value="UniProtKB-UniRule"/>
</dbReference>
<dbReference type="PANTHER" id="PTHR46278">
    <property type="entry name" value="DEHYDROGENASE, PUTATIVE-RELATED"/>
    <property type="match status" value="1"/>
</dbReference>
<dbReference type="CDD" id="cd02314">
    <property type="entry name" value="VcASADH1_like_N"/>
    <property type="match status" value="1"/>
</dbReference>
<evidence type="ECO:0000256" key="8">
    <source>
        <dbReference type="ARBA" id="ARBA00022605"/>
    </source>
</evidence>
<reference evidence="19 20" key="1">
    <citation type="submission" date="2017-02" db="EMBL/GenBank/DDBJ databases">
        <title>Draft genome sequence of Moraxella lincolnii CCUG 9405T type strain.</title>
        <authorList>
            <person name="Salva-Serra F."/>
            <person name="Engstrom-Jakobsson H."/>
            <person name="Thorell K."/>
            <person name="Jaen-Luchoro D."/>
            <person name="Gonzales-Siles L."/>
            <person name="Karlsson R."/>
            <person name="Yazdan S."/>
            <person name="Boulund F."/>
            <person name="Johnning A."/>
            <person name="Engstrand L."/>
            <person name="Kristiansson E."/>
            <person name="Moore E."/>
        </authorList>
    </citation>
    <scope>NUCLEOTIDE SEQUENCE [LARGE SCALE GENOMIC DNA]</scope>
    <source>
        <strain evidence="19 20">CCUG 9405</strain>
    </source>
</reference>
<keyword evidence="20" id="KW-1185">Reference proteome</keyword>
<evidence type="ECO:0000256" key="5">
    <source>
        <dbReference type="ARBA" id="ARBA00010584"/>
    </source>
</evidence>
<evidence type="ECO:0000256" key="12">
    <source>
        <dbReference type="ARBA" id="ARBA00023002"/>
    </source>
</evidence>
<dbReference type="UniPathway" id="UPA00050">
    <property type="reaction ID" value="UER00463"/>
</dbReference>
<name>A0A1T0CKJ8_9GAMM</name>
<keyword evidence="11" id="KW-0220">Diaminopimelate biosynthesis</keyword>
<dbReference type="GO" id="GO:0051287">
    <property type="term" value="F:NAD binding"/>
    <property type="evidence" value="ECO:0007669"/>
    <property type="project" value="InterPro"/>
</dbReference>
<keyword evidence="12" id="KW-0560">Oxidoreductase</keyword>
<dbReference type="Gene3D" id="3.30.360.10">
    <property type="entry name" value="Dihydrodipicolinate Reductase, domain 2"/>
    <property type="match status" value="1"/>
</dbReference>